<organism evidence="2 3">
    <name type="scientific">Nocardia transvalensis</name>
    <dbReference type="NCBI Taxonomy" id="37333"/>
    <lineage>
        <taxon>Bacteria</taxon>
        <taxon>Bacillati</taxon>
        <taxon>Actinomycetota</taxon>
        <taxon>Actinomycetes</taxon>
        <taxon>Mycobacteriales</taxon>
        <taxon>Nocardiaceae</taxon>
        <taxon>Nocardia</taxon>
    </lineage>
</organism>
<feature type="transmembrane region" description="Helical" evidence="1">
    <location>
        <begin position="260"/>
        <end position="275"/>
    </location>
</feature>
<evidence type="ECO:0000313" key="3">
    <source>
        <dbReference type="Proteomes" id="UP000540412"/>
    </source>
</evidence>
<keyword evidence="1" id="KW-0812">Transmembrane</keyword>
<protein>
    <submittedName>
        <fullName evidence="2">Uncharacterized protein</fullName>
    </submittedName>
</protein>
<dbReference type="RefSeq" id="WP_040751296.1">
    <property type="nucleotide sequence ID" value="NZ_JACHIT010000001.1"/>
</dbReference>
<evidence type="ECO:0000256" key="1">
    <source>
        <dbReference type="SAM" id="Phobius"/>
    </source>
</evidence>
<dbReference type="Proteomes" id="UP000540412">
    <property type="component" value="Unassembled WGS sequence"/>
</dbReference>
<keyword evidence="1" id="KW-1133">Transmembrane helix</keyword>
<keyword evidence="1" id="KW-0472">Membrane</keyword>
<keyword evidence="3" id="KW-1185">Reference proteome</keyword>
<feature type="transmembrane region" description="Helical" evidence="1">
    <location>
        <begin position="281"/>
        <end position="299"/>
    </location>
</feature>
<dbReference type="AlphaFoldDB" id="A0A7W9PDQ9"/>
<feature type="transmembrane region" description="Helical" evidence="1">
    <location>
        <begin position="233"/>
        <end position="253"/>
    </location>
</feature>
<feature type="transmembrane region" description="Helical" evidence="1">
    <location>
        <begin position="407"/>
        <end position="424"/>
    </location>
</feature>
<evidence type="ECO:0000313" key="2">
    <source>
        <dbReference type="EMBL" id="MBB5914242.1"/>
    </source>
</evidence>
<feature type="transmembrane region" description="Helical" evidence="1">
    <location>
        <begin position="7"/>
        <end position="28"/>
    </location>
</feature>
<feature type="transmembrane region" description="Helical" evidence="1">
    <location>
        <begin position="201"/>
        <end position="221"/>
    </location>
</feature>
<feature type="transmembrane region" description="Helical" evidence="1">
    <location>
        <begin position="171"/>
        <end position="189"/>
    </location>
</feature>
<sequence>MRTSVGLFEMVTACLATLVAGMSLMLPIDFAWTTESSALQLDLLAHSLPRAIAAGVVIALIIAVFATTVNHALAAWGSALGGISLILVTHLVGRSSGPGTSLATLNFLDSIAGGILLGGIAAAVLRGRLQVFGWTFGALGSLVVGAALPVPHANDVSDPTRYGRWPAIDSPPPWLILTTLALVALGLLANRHRAEVERRSVELPMAPILGGLVYIVVTLFGTEWLTRRADDRIDIALAAGATVIAGLIAAMLLPRRDGTLVLLAVALAAVGSAIMPSWLPVWSSAPLLVLLALGIVLGLRRPGPMFALIVLTVLVLYCLLALGHDSHDRVRNIVVGVVLALTAGYCFGSTSPRYNPTRVLGVAIVFMPSVVLALRDHVSRGDFTTVTVDAGRWYVCQVPTANSPTPYWTALGITVGCLAGLVALRRLRAPAVAPVTAPAEDETDS</sequence>
<gene>
    <name evidence="2" type="ORF">BJY24_003109</name>
</gene>
<feature type="transmembrane region" description="Helical" evidence="1">
    <location>
        <begin position="48"/>
        <end position="66"/>
    </location>
</feature>
<feature type="transmembrane region" description="Helical" evidence="1">
    <location>
        <begin position="306"/>
        <end position="324"/>
    </location>
</feature>
<dbReference type="EMBL" id="JACHIT010000001">
    <property type="protein sequence ID" value="MBB5914242.1"/>
    <property type="molecule type" value="Genomic_DNA"/>
</dbReference>
<feature type="transmembrane region" description="Helical" evidence="1">
    <location>
        <begin position="359"/>
        <end position="375"/>
    </location>
</feature>
<reference evidence="2 3" key="1">
    <citation type="submission" date="2020-08" db="EMBL/GenBank/DDBJ databases">
        <title>Sequencing the genomes of 1000 actinobacteria strains.</title>
        <authorList>
            <person name="Klenk H.-P."/>
        </authorList>
    </citation>
    <scope>NUCLEOTIDE SEQUENCE [LARGE SCALE GENOMIC DNA]</scope>
    <source>
        <strain evidence="2 3">DSM 43582</strain>
    </source>
</reference>
<accession>A0A7W9PDQ9</accession>
<name>A0A7W9PDQ9_9NOCA</name>
<feature type="transmembrane region" description="Helical" evidence="1">
    <location>
        <begin position="132"/>
        <end position="151"/>
    </location>
</feature>
<feature type="transmembrane region" description="Helical" evidence="1">
    <location>
        <begin position="105"/>
        <end position="125"/>
    </location>
</feature>
<comment type="caution">
    <text evidence="2">The sequence shown here is derived from an EMBL/GenBank/DDBJ whole genome shotgun (WGS) entry which is preliminary data.</text>
</comment>
<feature type="transmembrane region" description="Helical" evidence="1">
    <location>
        <begin position="330"/>
        <end position="347"/>
    </location>
</feature>
<proteinExistence type="predicted"/>
<feature type="transmembrane region" description="Helical" evidence="1">
    <location>
        <begin position="73"/>
        <end position="93"/>
    </location>
</feature>